<sequence length="123" mass="13910">FGGKIKTHSEICTENLISLTLSIYAIHAIQEALMLEAANTPRRMIRVMAPDEYGVYRDQERNTRANVGRIINVSKADIAEIFESLVVLNLAIGTHLNLPEMIAEVVTAQEMMFDDFCRRLDEN</sequence>
<accession>A0ABQ7ZV42</accession>
<organism evidence="1 2">
    <name type="scientific">Brassica napus</name>
    <name type="common">Rape</name>
    <dbReference type="NCBI Taxonomy" id="3708"/>
    <lineage>
        <taxon>Eukaryota</taxon>
        <taxon>Viridiplantae</taxon>
        <taxon>Streptophyta</taxon>
        <taxon>Embryophyta</taxon>
        <taxon>Tracheophyta</taxon>
        <taxon>Spermatophyta</taxon>
        <taxon>Magnoliopsida</taxon>
        <taxon>eudicotyledons</taxon>
        <taxon>Gunneridae</taxon>
        <taxon>Pentapetalae</taxon>
        <taxon>rosids</taxon>
        <taxon>malvids</taxon>
        <taxon>Brassicales</taxon>
        <taxon>Brassicaceae</taxon>
        <taxon>Brassiceae</taxon>
        <taxon>Brassica</taxon>
    </lineage>
</organism>
<feature type="non-terminal residue" evidence="1">
    <location>
        <position position="1"/>
    </location>
</feature>
<name>A0ABQ7ZV42_BRANA</name>
<protein>
    <submittedName>
        <fullName evidence="1">Uncharacterized protein</fullName>
    </submittedName>
</protein>
<proteinExistence type="predicted"/>
<keyword evidence="2" id="KW-1185">Reference proteome</keyword>
<gene>
    <name evidence="1" type="ORF">HID58_060226</name>
</gene>
<reference evidence="1 2" key="1">
    <citation type="submission" date="2021-05" db="EMBL/GenBank/DDBJ databases">
        <title>Genome Assembly of Synthetic Allotetraploid Brassica napus Reveals Homoeologous Exchanges between Subgenomes.</title>
        <authorList>
            <person name="Davis J.T."/>
        </authorList>
    </citation>
    <scope>NUCLEOTIDE SEQUENCE [LARGE SCALE GENOMIC DNA]</scope>
    <source>
        <strain evidence="2">cv. Da-Ae</strain>
        <tissue evidence="1">Seedling</tissue>
    </source>
</reference>
<dbReference type="EMBL" id="JAGKQM010000014">
    <property type="protein sequence ID" value="KAH0884130.1"/>
    <property type="molecule type" value="Genomic_DNA"/>
</dbReference>
<evidence type="ECO:0000313" key="1">
    <source>
        <dbReference type="EMBL" id="KAH0884130.1"/>
    </source>
</evidence>
<dbReference type="Proteomes" id="UP000824890">
    <property type="component" value="Unassembled WGS sequence"/>
</dbReference>
<comment type="caution">
    <text evidence="1">The sequence shown here is derived from an EMBL/GenBank/DDBJ whole genome shotgun (WGS) entry which is preliminary data.</text>
</comment>
<evidence type="ECO:0000313" key="2">
    <source>
        <dbReference type="Proteomes" id="UP000824890"/>
    </source>
</evidence>